<dbReference type="PANTHER" id="PTHR43179">
    <property type="entry name" value="RHAMNOSYLTRANSFERASE WBBL"/>
    <property type="match status" value="1"/>
</dbReference>
<evidence type="ECO:0000256" key="1">
    <source>
        <dbReference type="ARBA" id="ARBA00006739"/>
    </source>
</evidence>
<evidence type="ECO:0000313" key="6">
    <source>
        <dbReference type="EMBL" id="KKQ97564.1"/>
    </source>
</evidence>
<gene>
    <name evidence="6" type="ORF">UT23_C0011G0035</name>
</gene>
<feature type="domain" description="Glycosyltransferase 2-like" evidence="5">
    <location>
        <begin position="8"/>
        <end position="130"/>
    </location>
</feature>
<keyword evidence="4" id="KW-0812">Transmembrane</keyword>
<accession>A0A0G0PHG1</accession>
<comment type="similarity">
    <text evidence="1">Belongs to the glycosyltransferase 2 family.</text>
</comment>
<dbReference type="Pfam" id="PF00535">
    <property type="entry name" value="Glycos_transf_2"/>
    <property type="match status" value="1"/>
</dbReference>
<dbReference type="Proteomes" id="UP000034325">
    <property type="component" value="Unassembled WGS sequence"/>
</dbReference>
<keyword evidence="4" id="KW-0472">Membrane</keyword>
<keyword evidence="2" id="KW-0328">Glycosyltransferase</keyword>
<dbReference type="PANTHER" id="PTHR43179:SF12">
    <property type="entry name" value="GALACTOFURANOSYLTRANSFERASE GLFT2"/>
    <property type="match status" value="1"/>
</dbReference>
<protein>
    <recommendedName>
        <fullName evidence="5">Glycosyltransferase 2-like domain-containing protein</fullName>
    </recommendedName>
</protein>
<dbReference type="AlphaFoldDB" id="A0A0G0PHG1"/>
<dbReference type="SUPFAM" id="SSF53448">
    <property type="entry name" value="Nucleotide-diphospho-sugar transferases"/>
    <property type="match status" value="1"/>
</dbReference>
<comment type="caution">
    <text evidence="6">The sequence shown here is derived from an EMBL/GenBank/DDBJ whole genome shotgun (WGS) entry which is preliminary data.</text>
</comment>
<keyword evidence="4" id="KW-1133">Transmembrane helix</keyword>
<organism evidence="6 7">
    <name type="scientific">Candidatus Woesebacteria bacterium GW2011_GWA1_39_12</name>
    <dbReference type="NCBI Taxonomy" id="1618549"/>
    <lineage>
        <taxon>Bacteria</taxon>
        <taxon>Candidatus Woeseibacteriota</taxon>
    </lineage>
</organism>
<name>A0A0G0PHG1_9BACT</name>
<dbReference type="Gene3D" id="3.90.550.10">
    <property type="entry name" value="Spore Coat Polysaccharide Biosynthesis Protein SpsA, Chain A"/>
    <property type="match status" value="1"/>
</dbReference>
<evidence type="ECO:0000256" key="2">
    <source>
        <dbReference type="ARBA" id="ARBA00022676"/>
    </source>
</evidence>
<evidence type="ECO:0000259" key="5">
    <source>
        <dbReference type="Pfam" id="PF00535"/>
    </source>
</evidence>
<evidence type="ECO:0000256" key="3">
    <source>
        <dbReference type="ARBA" id="ARBA00022679"/>
    </source>
</evidence>
<evidence type="ECO:0000256" key="4">
    <source>
        <dbReference type="SAM" id="Phobius"/>
    </source>
</evidence>
<keyword evidence="3" id="KW-0808">Transferase</keyword>
<sequence>MINKDFISIVIIVKNDRGVENTLNKLRSITRPVACEILVIDASNGRIDDIRDKFPEVRWIYYPTLNIKKTTIPEQRNLGVKESKGNIVVFIDADCVPVKNWLNELYKLYRKDHESIVAGIVIPTKSTVWNNLYDLSDKSVYRNECPTANLLISKKVFEKIGYFDENLLYGEDVDLTWRAVSAGFKIRLTNKAIVHNDWGSFWDEVDRSYRYGKARAMLYKKHTYRWRNIISQEKVILMYAGYLLLLPVTIIIPFYPLFILIPFIKNIRKQPLRMIFKLLLINLVNAIGLIKGILFNY</sequence>
<feature type="transmembrane region" description="Helical" evidence="4">
    <location>
        <begin position="236"/>
        <end position="263"/>
    </location>
</feature>
<dbReference type="GO" id="GO:0016757">
    <property type="term" value="F:glycosyltransferase activity"/>
    <property type="evidence" value="ECO:0007669"/>
    <property type="project" value="UniProtKB-KW"/>
</dbReference>
<proteinExistence type="inferred from homology"/>
<feature type="transmembrane region" description="Helical" evidence="4">
    <location>
        <begin position="275"/>
        <end position="295"/>
    </location>
</feature>
<reference evidence="6 7" key="1">
    <citation type="journal article" date="2015" name="Nature">
        <title>rRNA introns, odd ribosomes, and small enigmatic genomes across a large radiation of phyla.</title>
        <authorList>
            <person name="Brown C.T."/>
            <person name="Hug L.A."/>
            <person name="Thomas B.C."/>
            <person name="Sharon I."/>
            <person name="Castelle C.J."/>
            <person name="Singh A."/>
            <person name="Wilkins M.J."/>
            <person name="Williams K.H."/>
            <person name="Banfield J.F."/>
        </authorList>
    </citation>
    <scope>NUCLEOTIDE SEQUENCE [LARGE SCALE GENOMIC DNA]</scope>
</reference>
<dbReference type="EMBL" id="LBWA01000011">
    <property type="protein sequence ID" value="KKQ97564.1"/>
    <property type="molecule type" value="Genomic_DNA"/>
</dbReference>
<dbReference type="InterPro" id="IPR029044">
    <property type="entry name" value="Nucleotide-diphossugar_trans"/>
</dbReference>
<dbReference type="InterPro" id="IPR001173">
    <property type="entry name" value="Glyco_trans_2-like"/>
</dbReference>
<evidence type="ECO:0000313" key="7">
    <source>
        <dbReference type="Proteomes" id="UP000034325"/>
    </source>
</evidence>